<gene>
    <name evidence="9" type="primary">ACEF</name>
    <name evidence="9" type="ORF">TSPGSL018_18857</name>
</gene>
<dbReference type="Pfam" id="PF00364">
    <property type="entry name" value="Biotin_lipoyl"/>
    <property type="match status" value="2"/>
</dbReference>
<keyword evidence="3 5" id="KW-0450">Lipoyl</keyword>
<dbReference type="SUPFAM" id="SSF51230">
    <property type="entry name" value="Single hybrid motif"/>
    <property type="match status" value="2"/>
</dbReference>
<comment type="catalytic activity">
    <reaction evidence="5">
        <text>N(6)-[(R)-dihydrolipoyl]-L-lysyl-[protein] + acetyl-CoA = N(6)-[(R)-S(8)-acetyldihydrolipoyl]-L-lysyl-[protein] + CoA</text>
        <dbReference type="Rhea" id="RHEA:17017"/>
        <dbReference type="Rhea" id="RHEA-COMP:10475"/>
        <dbReference type="Rhea" id="RHEA-COMP:10478"/>
        <dbReference type="ChEBI" id="CHEBI:57287"/>
        <dbReference type="ChEBI" id="CHEBI:57288"/>
        <dbReference type="ChEBI" id="CHEBI:83100"/>
        <dbReference type="ChEBI" id="CHEBI:83111"/>
        <dbReference type="EC" id="2.3.1.12"/>
    </reaction>
</comment>
<dbReference type="PANTHER" id="PTHR23151:SF90">
    <property type="entry name" value="DIHYDROLIPOYLLYSINE-RESIDUE ACETYLTRANSFERASE COMPONENT OF PYRUVATE DEHYDROGENASE COMPLEX, MITOCHONDRIAL-RELATED"/>
    <property type="match status" value="1"/>
</dbReference>
<dbReference type="InterPro" id="IPR006257">
    <property type="entry name" value="LAT1"/>
</dbReference>
<keyword evidence="2 5" id="KW-0808">Transferase</keyword>
<evidence type="ECO:0000259" key="7">
    <source>
        <dbReference type="PROSITE" id="PS50968"/>
    </source>
</evidence>
<feature type="compositionally biased region" description="Low complexity" evidence="6">
    <location>
        <begin position="174"/>
        <end position="184"/>
    </location>
</feature>
<comment type="similarity">
    <text evidence="1 5">Belongs to the 2-oxoacid dehydrogenase family.</text>
</comment>
<evidence type="ECO:0000256" key="4">
    <source>
        <dbReference type="ARBA" id="ARBA00023315"/>
    </source>
</evidence>
<feature type="domain" description="Peripheral subunit-binding (PSBD)" evidence="8">
    <location>
        <begin position="344"/>
        <end position="381"/>
    </location>
</feature>
<evidence type="ECO:0000256" key="6">
    <source>
        <dbReference type="SAM" id="MobiDB-lite"/>
    </source>
</evidence>
<dbReference type="GO" id="GO:0045254">
    <property type="term" value="C:pyruvate dehydrogenase complex"/>
    <property type="evidence" value="ECO:0007669"/>
    <property type="project" value="UniProtKB-UniRule"/>
</dbReference>
<dbReference type="Gene3D" id="2.40.50.100">
    <property type="match status" value="2"/>
</dbReference>
<evidence type="ECO:0000313" key="9">
    <source>
        <dbReference type="EMBL" id="JAC76946.1"/>
    </source>
</evidence>
<dbReference type="GO" id="GO:0006086">
    <property type="term" value="P:pyruvate decarboxylation to acetyl-CoA"/>
    <property type="evidence" value="ECO:0007669"/>
    <property type="project" value="InterPro"/>
</dbReference>
<dbReference type="NCBIfam" id="TIGR01349">
    <property type="entry name" value="PDHac_trf_mito"/>
    <property type="match status" value="1"/>
</dbReference>
<feature type="domain" description="Lipoyl-binding" evidence="7">
    <location>
        <begin position="211"/>
        <end position="288"/>
    </location>
</feature>
<evidence type="ECO:0000259" key="8">
    <source>
        <dbReference type="PROSITE" id="PS51826"/>
    </source>
</evidence>
<comment type="function">
    <text evidence="5">The pyruvate dehydrogenase complex catalyzes the overall conversion of pyruvate to acetyl-CoA and CO(2).</text>
</comment>
<proteinExistence type="inferred from homology"/>
<dbReference type="SUPFAM" id="SSF52777">
    <property type="entry name" value="CoA-dependent acyltransferases"/>
    <property type="match status" value="1"/>
</dbReference>
<dbReference type="GO" id="GO:0004742">
    <property type="term" value="F:dihydrolipoyllysine-residue acetyltransferase activity"/>
    <property type="evidence" value="ECO:0007669"/>
    <property type="project" value="UniProtKB-UniRule"/>
</dbReference>
<dbReference type="PROSITE" id="PS50968">
    <property type="entry name" value="BIOTINYL_LIPOYL"/>
    <property type="match status" value="2"/>
</dbReference>
<organism evidence="9">
    <name type="scientific">Tetraselmis sp. GSL018</name>
    <dbReference type="NCBI Taxonomy" id="582737"/>
    <lineage>
        <taxon>Eukaryota</taxon>
        <taxon>Viridiplantae</taxon>
        <taxon>Chlorophyta</taxon>
        <taxon>core chlorophytes</taxon>
        <taxon>Chlorodendrophyceae</taxon>
        <taxon>Chlorodendrales</taxon>
        <taxon>Chlorodendraceae</taxon>
        <taxon>Tetraselmis</taxon>
    </lineage>
</organism>
<protein>
    <recommendedName>
        <fullName evidence="5">Acetyltransferase component of pyruvate dehydrogenase complex</fullName>
        <ecNumber evidence="5">2.3.1.12</ecNumber>
    </recommendedName>
</protein>
<reference evidence="9" key="1">
    <citation type="submission" date="2014-05" db="EMBL/GenBank/DDBJ databases">
        <title>The transcriptome of the halophilic microalga Tetraselmis sp. GSL018 isolated from the Great Salt Lake, Utah.</title>
        <authorList>
            <person name="Jinkerson R.E."/>
            <person name="D'Adamo S."/>
            <person name="Posewitz M.C."/>
        </authorList>
    </citation>
    <scope>NUCLEOTIDE SEQUENCE</scope>
    <source>
        <strain evidence="9">GSL018</strain>
    </source>
</reference>
<evidence type="ECO:0000256" key="1">
    <source>
        <dbReference type="ARBA" id="ARBA00007317"/>
    </source>
</evidence>
<comment type="cofactor">
    <cofactor evidence="5">
        <name>(R)-lipoate</name>
        <dbReference type="ChEBI" id="CHEBI:83088"/>
    </cofactor>
    <text evidence="5">Binds 2 lipoyl cofactors covalently.</text>
</comment>
<feature type="compositionally biased region" description="Low complexity" evidence="6">
    <location>
        <begin position="305"/>
        <end position="329"/>
    </location>
</feature>
<evidence type="ECO:0000256" key="2">
    <source>
        <dbReference type="ARBA" id="ARBA00022679"/>
    </source>
</evidence>
<dbReference type="PROSITE" id="PS51826">
    <property type="entry name" value="PSBD"/>
    <property type="match status" value="1"/>
</dbReference>
<name>A0A061S2B8_9CHLO</name>
<feature type="region of interest" description="Disordered" evidence="6">
    <location>
        <begin position="305"/>
        <end position="343"/>
    </location>
</feature>
<dbReference type="EC" id="2.3.1.12" evidence="5"/>
<dbReference type="FunFam" id="2.40.50.100:FF:000010">
    <property type="entry name" value="Acetyltransferase component of pyruvate dehydrogenase complex"/>
    <property type="match status" value="2"/>
</dbReference>
<feature type="domain" description="Lipoyl-binding" evidence="7">
    <location>
        <begin position="83"/>
        <end position="159"/>
    </location>
</feature>
<dbReference type="InterPro" id="IPR011053">
    <property type="entry name" value="Single_hybrid_motif"/>
</dbReference>
<comment type="subcellular location">
    <subcellularLocation>
        <location evidence="5">Mitochondrion</location>
    </subcellularLocation>
</comment>
<sequence length="635" mass="66800">MASCRLALSAARRFVSQTSTSSSSGPLLLQAVKASLPALYVARDLVTATPLGFPEASRAPSLNVSNPLLRSEHRRFLSSLPEYDEMYMPSLSPTMTQGNIIKWKKQEGEKIAPGDVLGEIETDKATIEWEAQEEGVLAKILAPEGSKDVPCGQLVAILVEEGTDISAFASFDPSAAPKQSAQASEPEPEAVGTDKPAENGASAPRDSLPPHTKLEMPSLSPTMDKGNLVEWKKEEGEEISTGDVIAAIETDKATMEWESQDDGFLAKILVPAGTENVKVGTQVAVVVEDKADVAAFAGYTGEDSQAAAAPSAAPPEAAETPQPRPQAEPSHAPRSGSAGGPRIIASPYARSLAARHNVSLEGVAGSGPGGRIVAADVEELVASGGAKPKAETKPTAAAAEAFGGMPPFEDIPVSQIKKITAQRLQESKQTVPHFYLSVDCRVDELMALRSQLNKTLEKDGVKISVNDFIIKAAAAACSQVPECNASWQGEFVRRYKSVDMSVAVQTEHGLMVPIVKGADGKGLAAISADVQRLAAKAREGKLAPHEFMGGTFTISNLGMFGIKSFSAIINPPQACILAVGAADKRVVPGEGGGFDEVTVMNVTLSCDHRVVDGAVGAQWVKAFKGYIEQPLTLML</sequence>
<dbReference type="Gene3D" id="3.30.559.10">
    <property type="entry name" value="Chloramphenicol acetyltransferase-like domain"/>
    <property type="match status" value="1"/>
</dbReference>
<keyword evidence="4 5" id="KW-0012">Acyltransferase</keyword>
<dbReference type="EMBL" id="GBEZ01008604">
    <property type="protein sequence ID" value="JAC76946.1"/>
    <property type="molecule type" value="Transcribed_RNA"/>
</dbReference>
<dbReference type="Gene3D" id="4.10.320.10">
    <property type="entry name" value="E3-binding domain"/>
    <property type="match status" value="1"/>
</dbReference>
<dbReference type="InterPro" id="IPR045257">
    <property type="entry name" value="E2/Pdx1"/>
</dbReference>
<evidence type="ECO:0000256" key="5">
    <source>
        <dbReference type="RuleBase" id="RU361137"/>
    </source>
</evidence>
<dbReference type="PANTHER" id="PTHR23151">
    <property type="entry name" value="DIHYDROLIPOAMIDE ACETYL/SUCCINYL-TRANSFERASE-RELATED"/>
    <property type="match status" value="1"/>
</dbReference>
<feature type="region of interest" description="Disordered" evidence="6">
    <location>
        <begin position="174"/>
        <end position="225"/>
    </location>
</feature>
<dbReference type="AlphaFoldDB" id="A0A061S2B8"/>
<dbReference type="InterPro" id="IPR001078">
    <property type="entry name" value="2-oxoacid_DH_actylTfrase"/>
</dbReference>
<evidence type="ECO:0000256" key="3">
    <source>
        <dbReference type="ARBA" id="ARBA00022823"/>
    </source>
</evidence>
<dbReference type="InterPro" id="IPR000089">
    <property type="entry name" value="Biotin_lipoyl"/>
</dbReference>
<dbReference type="InterPro" id="IPR004167">
    <property type="entry name" value="PSBD"/>
</dbReference>
<dbReference type="SUPFAM" id="SSF47005">
    <property type="entry name" value="Peripheral subunit-binding domain of 2-oxo acid dehydrogenase complex"/>
    <property type="match status" value="1"/>
</dbReference>
<keyword evidence="9" id="KW-0670">Pyruvate</keyword>
<dbReference type="FunFam" id="3.30.559.10:FF:000003">
    <property type="entry name" value="Acetyltransferase component of pyruvate dehydrogenase complex"/>
    <property type="match status" value="1"/>
</dbReference>
<dbReference type="InterPro" id="IPR036625">
    <property type="entry name" value="E3-bd_dom_sf"/>
</dbReference>
<dbReference type="CDD" id="cd06849">
    <property type="entry name" value="lipoyl_domain"/>
    <property type="match status" value="2"/>
</dbReference>
<dbReference type="GO" id="GO:0005739">
    <property type="term" value="C:mitochondrion"/>
    <property type="evidence" value="ECO:0007669"/>
    <property type="project" value="UniProtKB-SubCell"/>
</dbReference>
<dbReference type="InterPro" id="IPR023213">
    <property type="entry name" value="CAT-like_dom_sf"/>
</dbReference>
<accession>A0A061S2B8</accession>
<dbReference type="Pfam" id="PF02817">
    <property type="entry name" value="E3_binding"/>
    <property type="match status" value="1"/>
</dbReference>
<dbReference type="Pfam" id="PF00198">
    <property type="entry name" value="2-oxoacid_dh"/>
    <property type="match status" value="1"/>
</dbReference>